<sequence>MAGADDEADSVIQEVETFLADHALNEPDDDPQEVYEESEIAEALAVSWKDKRRELGRLQRSRRFGAASELKKSYKVEIEELKRKSRCHRCNQVGHWSRECRNPSKGKGKGGSSNNSKSSYAGVAMVESFEEHFVAAVVPLCNPQLSTLEMLRQRHASSINAEVIKAIFAEVMMNEDAEVTENVQVLPVNESVETEQSPDLPTATASVPKLSQGASDNLEEVLHVTTEFHFVPQEKTVPIESLPVHSVRQLDSQVRNAASEVKSIVDGKPFLVAEVFCPPRCAPLVQGVGGTCRSFDLSTGFDFTKPEMRERVAQYLHDHPPELLLLCPPCTDEGGWFNLNACTMDPLEYAKRVRHSRMFIRFCCRLYKQQMQLGGRAILEHPKGSRLWTYPEVNELLEEHKLLTCHMCRYGLRVPGSPNLIRKATHLLVSHHDMSCLAKECPGSSHPKHACHQVIAGSDPMVGRVSTFAGKYTPQFVEAIMETVPRFVAMKRACLAECPQWTSKQHDEVLAAKPDLSAEKSESADAEPPIDKSPMDAPSHVHDVDPPQPAVQNVSSSSEPPDQQMSPESSAGSSKRSLEIAANIDEPPGSKQRTASPHEVLSVEDITELCNQWEDPNDLVLPFSLVSLSVIAMPLTQEETLELQRLMAKAKSMPSPPPEVEEEFTVYDPTTGLFMHPETGEVHSVWSEDESSAPGAMTDGSKRREEMIAGQRPPKKSAVPKAKSQAMMPSLMVPMYAAPSTEVAMPFPGASDEAGLIKLCLPPLPDDVPDVPTWGRTVIGFGHYKDLNMSYEELVMSEDSRMASYVKWCRSRTKCAQGQLKDLCNYMQHMFASDEGTGHQIPGTTQPRRLKQ</sequence>
<feature type="region of interest" description="Disordered" evidence="2">
    <location>
        <begin position="684"/>
        <end position="722"/>
    </location>
</feature>
<accession>A0A9P1GT33</accession>
<keyword evidence="1" id="KW-0863">Zinc-finger</keyword>
<feature type="domain" description="CCHC-type" evidence="3">
    <location>
        <begin position="86"/>
        <end position="102"/>
    </location>
</feature>
<evidence type="ECO:0000313" key="5">
    <source>
        <dbReference type="EMBL" id="CAL4807859.1"/>
    </source>
</evidence>
<feature type="compositionally biased region" description="Polar residues" evidence="2">
    <location>
        <begin position="550"/>
        <end position="575"/>
    </location>
</feature>
<proteinExistence type="predicted"/>
<feature type="region of interest" description="Disordered" evidence="2">
    <location>
        <begin position="98"/>
        <end position="118"/>
    </location>
</feature>
<evidence type="ECO:0000313" key="6">
    <source>
        <dbReference type="Proteomes" id="UP001152797"/>
    </source>
</evidence>
<dbReference type="AlphaFoldDB" id="A0A9P1GT33"/>
<dbReference type="PROSITE" id="PS50158">
    <property type="entry name" value="ZF_CCHC"/>
    <property type="match status" value="1"/>
</dbReference>
<reference evidence="5 6" key="2">
    <citation type="submission" date="2024-05" db="EMBL/GenBank/DDBJ databases">
        <authorList>
            <person name="Chen Y."/>
            <person name="Shah S."/>
            <person name="Dougan E. K."/>
            <person name="Thang M."/>
            <person name="Chan C."/>
        </authorList>
    </citation>
    <scope>NUCLEOTIDE SEQUENCE [LARGE SCALE GENOMIC DNA]</scope>
</reference>
<dbReference type="EMBL" id="CAMXCT030006818">
    <property type="protein sequence ID" value="CAL4807859.1"/>
    <property type="molecule type" value="Genomic_DNA"/>
</dbReference>
<reference evidence="4" key="1">
    <citation type="submission" date="2022-10" db="EMBL/GenBank/DDBJ databases">
        <authorList>
            <person name="Chen Y."/>
            <person name="Dougan E. K."/>
            <person name="Chan C."/>
            <person name="Rhodes N."/>
            <person name="Thang M."/>
        </authorList>
    </citation>
    <scope>NUCLEOTIDE SEQUENCE</scope>
</reference>
<feature type="region of interest" description="Disordered" evidence="2">
    <location>
        <begin position="514"/>
        <end position="577"/>
    </location>
</feature>
<protein>
    <submittedName>
        <fullName evidence="5">Ankyrin repeat domain-containing protein 17</fullName>
    </submittedName>
</protein>
<dbReference type="SUPFAM" id="SSF57756">
    <property type="entry name" value="Retrovirus zinc finger-like domains"/>
    <property type="match status" value="1"/>
</dbReference>
<evidence type="ECO:0000313" key="4">
    <source>
        <dbReference type="EMBL" id="CAI4020547.1"/>
    </source>
</evidence>
<name>A0A9P1GT33_9DINO</name>
<dbReference type="OrthoDB" id="10064933at2759"/>
<evidence type="ECO:0000256" key="1">
    <source>
        <dbReference type="PROSITE-ProRule" id="PRU00047"/>
    </source>
</evidence>
<dbReference type="GO" id="GO:0003676">
    <property type="term" value="F:nucleic acid binding"/>
    <property type="evidence" value="ECO:0007669"/>
    <property type="project" value="InterPro"/>
</dbReference>
<dbReference type="Pfam" id="PF00098">
    <property type="entry name" value="zf-CCHC"/>
    <property type="match status" value="1"/>
</dbReference>
<keyword evidence="1" id="KW-0862">Zinc</keyword>
<organism evidence="4">
    <name type="scientific">Cladocopium goreaui</name>
    <dbReference type="NCBI Taxonomy" id="2562237"/>
    <lineage>
        <taxon>Eukaryota</taxon>
        <taxon>Sar</taxon>
        <taxon>Alveolata</taxon>
        <taxon>Dinophyceae</taxon>
        <taxon>Suessiales</taxon>
        <taxon>Symbiodiniaceae</taxon>
        <taxon>Cladocopium</taxon>
    </lineage>
</organism>
<dbReference type="InterPro" id="IPR036875">
    <property type="entry name" value="Znf_CCHC_sf"/>
</dbReference>
<dbReference type="InterPro" id="IPR001878">
    <property type="entry name" value="Znf_CCHC"/>
</dbReference>
<evidence type="ECO:0000256" key="2">
    <source>
        <dbReference type="SAM" id="MobiDB-lite"/>
    </source>
</evidence>
<dbReference type="EMBL" id="CAMXCT010006818">
    <property type="protein sequence ID" value="CAI4020547.1"/>
    <property type="molecule type" value="Genomic_DNA"/>
</dbReference>
<dbReference type="SMART" id="SM00343">
    <property type="entry name" value="ZnF_C2HC"/>
    <property type="match status" value="1"/>
</dbReference>
<comment type="caution">
    <text evidence="4">The sequence shown here is derived from an EMBL/GenBank/DDBJ whole genome shotgun (WGS) entry which is preliminary data.</text>
</comment>
<evidence type="ECO:0000259" key="3">
    <source>
        <dbReference type="PROSITE" id="PS50158"/>
    </source>
</evidence>
<keyword evidence="1" id="KW-0479">Metal-binding</keyword>
<dbReference type="EMBL" id="CAMXCT020006818">
    <property type="protein sequence ID" value="CAL1173922.1"/>
    <property type="molecule type" value="Genomic_DNA"/>
</dbReference>
<feature type="compositionally biased region" description="Basic and acidic residues" evidence="2">
    <location>
        <begin position="514"/>
        <end position="545"/>
    </location>
</feature>
<dbReference type="Proteomes" id="UP001152797">
    <property type="component" value="Unassembled WGS sequence"/>
</dbReference>
<gene>
    <name evidence="4" type="ORF">C1SCF055_LOCUS44959</name>
</gene>
<dbReference type="Gene3D" id="4.10.60.10">
    <property type="entry name" value="Zinc finger, CCHC-type"/>
    <property type="match status" value="1"/>
</dbReference>
<dbReference type="GO" id="GO:0008270">
    <property type="term" value="F:zinc ion binding"/>
    <property type="evidence" value="ECO:0007669"/>
    <property type="project" value="UniProtKB-KW"/>
</dbReference>
<keyword evidence="6" id="KW-1185">Reference proteome</keyword>